<dbReference type="InterPro" id="IPR045175">
    <property type="entry name" value="M28_fam"/>
</dbReference>
<keyword evidence="6" id="KW-0862">Zinc</keyword>
<dbReference type="SUPFAM" id="SSF53187">
    <property type="entry name" value="Zn-dependent exopeptidases"/>
    <property type="match status" value="1"/>
</dbReference>
<dbReference type="EMBL" id="DRMN01000090">
    <property type="protein sequence ID" value="HFB54537.1"/>
    <property type="molecule type" value="Genomic_DNA"/>
</dbReference>
<dbReference type="GO" id="GO:0006508">
    <property type="term" value="P:proteolysis"/>
    <property type="evidence" value="ECO:0007669"/>
    <property type="project" value="UniProtKB-KW"/>
</dbReference>
<evidence type="ECO:0000256" key="4">
    <source>
        <dbReference type="ARBA" id="ARBA00022729"/>
    </source>
</evidence>
<dbReference type="Pfam" id="PF04389">
    <property type="entry name" value="Peptidase_M28"/>
    <property type="match status" value="1"/>
</dbReference>
<proteinExistence type="predicted"/>
<comment type="caution">
    <text evidence="8">The sequence shown here is derived from an EMBL/GenBank/DDBJ whole genome shotgun (WGS) entry which is preliminary data.</text>
</comment>
<reference evidence="8" key="1">
    <citation type="journal article" date="2020" name="mSystems">
        <title>Genome- and Community-Level Interaction Insights into Carbon Utilization and Element Cycling Functions of Hydrothermarchaeota in Hydrothermal Sediment.</title>
        <authorList>
            <person name="Zhou Z."/>
            <person name="Liu Y."/>
            <person name="Xu W."/>
            <person name="Pan J."/>
            <person name="Luo Z.H."/>
            <person name="Li M."/>
        </authorList>
    </citation>
    <scope>NUCLEOTIDE SEQUENCE [LARGE SCALE GENOMIC DNA]</scope>
    <source>
        <strain evidence="8">HyVt-489</strain>
    </source>
</reference>
<protein>
    <submittedName>
        <fullName evidence="8">M28 family peptidase</fullName>
    </submittedName>
</protein>
<keyword evidence="4" id="KW-0732">Signal</keyword>
<evidence type="ECO:0000256" key="3">
    <source>
        <dbReference type="ARBA" id="ARBA00022723"/>
    </source>
</evidence>
<organism evidence="8">
    <name type="scientific">Hellea balneolensis</name>
    <dbReference type="NCBI Taxonomy" id="287478"/>
    <lineage>
        <taxon>Bacteria</taxon>
        <taxon>Pseudomonadati</taxon>
        <taxon>Pseudomonadota</taxon>
        <taxon>Alphaproteobacteria</taxon>
        <taxon>Maricaulales</taxon>
        <taxon>Robiginitomaculaceae</taxon>
        <taxon>Hellea</taxon>
    </lineage>
</organism>
<accession>A0A7C3GKG4</accession>
<dbReference type="Gene3D" id="3.40.630.10">
    <property type="entry name" value="Zn peptidases"/>
    <property type="match status" value="1"/>
</dbReference>
<evidence type="ECO:0000256" key="1">
    <source>
        <dbReference type="ARBA" id="ARBA00022438"/>
    </source>
</evidence>
<evidence type="ECO:0000313" key="8">
    <source>
        <dbReference type="EMBL" id="HFB54537.1"/>
    </source>
</evidence>
<feature type="domain" description="Peptidase M28" evidence="7">
    <location>
        <begin position="150"/>
        <end position="368"/>
    </location>
</feature>
<dbReference type="PANTHER" id="PTHR12147:SF56">
    <property type="entry name" value="AMINOPEPTIDASE YDR415C-RELATED"/>
    <property type="match status" value="1"/>
</dbReference>
<keyword evidence="5" id="KW-0378">Hydrolase</keyword>
<evidence type="ECO:0000259" key="7">
    <source>
        <dbReference type="Pfam" id="PF04389"/>
    </source>
</evidence>
<dbReference type="GO" id="GO:0008235">
    <property type="term" value="F:metalloexopeptidase activity"/>
    <property type="evidence" value="ECO:0007669"/>
    <property type="project" value="InterPro"/>
</dbReference>
<name>A0A7C3GKG4_9PROT</name>
<dbReference type="InterPro" id="IPR007484">
    <property type="entry name" value="Peptidase_M28"/>
</dbReference>
<keyword evidence="1" id="KW-0031">Aminopeptidase</keyword>
<gene>
    <name evidence="8" type="ORF">ENJ46_01315</name>
</gene>
<dbReference type="GO" id="GO:0004177">
    <property type="term" value="F:aminopeptidase activity"/>
    <property type="evidence" value="ECO:0007669"/>
    <property type="project" value="UniProtKB-KW"/>
</dbReference>
<evidence type="ECO:0000256" key="2">
    <source>
        <dbReference type="ARBA" id="ARBA00022670"/>
    </source>
</evidence>
<dbReference type="Proteomes" id="UP000886042">
    <property type="component" value="Unassembled WGS sequence"/>
</dbReference>
<evidence type="ECO:0000256" key="5">
    <source>
        <dbReference type="ARBA" id="ARBA00022801"/>
    </source>
</evidence>
<dbReference type="GO" id="GO:0046872">
    <property type="term" value="F:metal ion binding"/>
    <property type="evidence" value="ECO:0007669"/>
    <property type="project" value="UniProtKB-KW"/>
</dbReference>
<sequence length="397" mass="43427">YADIDVKGKTVVMLVNDPGFATKDKNLFNGNSMTYYGRWTYKYEEAARQGAAAALIIHETEPASYGWKVVSGSWSGAQIDLVRPDKGASRVALEGWLSLDASQKLFSNAGMDFAAQKAEAAQKGFKARTMGGLTLNAVINNDISTVQSRNVAGVVKGTVHPDEYILYMGHWDHLGKKAAAEGEDGIYNGAVDNATGVASILEIGEAFAQQPAERSVLIVAVTAEESGLLGSAYYAEDPIIPLKDTVAGINIDAILPLGRTKDIIVVGYGASDLDDRLKAIIEPKGMYVTADPKPEAGHYYRSDHISLAKKGVPMLYADTGIDHEIRGKSYGRDFGDEYTKERYHAPSDEYDNSWDLTGIQQVNEIFYELGQNIATTEEWPNWYEGAEFRALRDAMRK</sequence>
<keyword evidence="2" id="KW-0645">Protease</keyword>
<dbReference type="AlphaFoldDB" id="A0A7C3GKG4"/>
<dbReference type="PANTHER" id="PTHR12147">
    <property type="entry name" value="METALLOPEPTIDASE M28 FAMILY MEMBER"/>
    <property type="match status" value="1"/>
</dbReference>
<keyword evidence="3" id="KW-0479">Metal-binding</keyword>
<evidence type="ECO:0000256" key="6">
    <source>
        <dbReference type="ARBA" id="ARBA00022833"/>
    </source>
</evidence>
<feature type="non-terminal residue" evidence="8">
    <location>
        <position position="1"/>
    </location>
</feature>